<feature type="region of interest" description="Disordered" evidence="14">
    <location>
        <begin position="1"/>
        <end position="27"/>
    </location>
</feature>
<dbReference type="Gramene" id="GBG74080">
    <property type="protein sequence ID" value="GBG74080"/>
    <property type="gene ID" value="CBR_g17791"/>
</dbReference>
<evidence type="ECO:0000256" key="1">
    <source>
        <dbReference type="ARBA" id="ARBA00004606"/>
    </source>
</evidence>
<dbReference type="InterPro" id="IPR043502">
    <property type="entry name" value="DNA/RNA_pol_sf"/>
</dbReference>
<keyword evidence="9" id="KW-0695">RNA-directed DNA polymerase</keyword>
<keyword evidence="20" id="KW-1185">Reference proteome</keyword>
<feature type="region of interest" description="Disordered" evidence="14">
    <location>
        <begin position="1685"/>
        <end position="1704"/>
    </location>
</feature>
<dbReference type="PANTHER" id="PTHR37984">
    <property type="entry name" value="PROTEIN CBG26694"/>
    <property type="match status" value="1"/>
</dbReference>
<comment type="subcellular location">
    <subcellularLocation>
        <location evidence="1">Membrane</location>
        <topology evidence="1">Single-pass type II membrane protein</topology>
    </subcellularLocation>
</comment>
<feature type="coiled-coil region" evidence="13">
    <location>
        <begin position="124"/>
        <end position="176"/>
    </location>
</feature>
<evidence type="ECO:0000256" key="15">
    <source>
        <dbReference type="SAM" id="Phobius"/>
    </source>
</evidence>
<dbReference type="InterPro" id="IPR016197">
    <property type="entry name" value="Chromo-like_dom_sf"/>
</dbReference>
<evidence type="ECO:0000256" key="5">
    <source>
        <dbReference type="ARBA" id="ARBA00022695"/>
    </source>
</evidence>
<dbReference type="Proteomes" id="UP000265515">
    <property type="component" value="Unassembled WGS sequence"/>
</dbReference>
<dbReference type="PANTHER" id="PTHR37984:SF5">
    <property type="entry name" value="PROTEIN NYNRIN-LIKE"/>
    <property type="match status" value="1"/>
</dbReference>
<sequence>MVDLHSGKSTTPYTKAQEEQAATVLQERKEKEAKKELIKQAKKLALQVEQAAKRKKLGEEMERLKKEEEEKMKAVEEEEIEEEKEEEPLIRRSAGQRGESKKVFEWVANLSLGEEEEAMLYVPREEKEAVIRELEEEEDPLMRQTIEDEKKLQRKLRLTTEKKRRMDEVLEKLREANFKINAKKCEWAKTQVLYLGHVLDGDDIKPKDRKIAVIRDWPTPRTLTELRSFLGLANYYRKLANFSTIAAPLRRLLKKEAIWKWDKDCTSALKKLKRALIEYPVLKVADPSLPFVVTTDASQYGIGAVLHQDDGNGYRSVEFMPARMPSKKVATSTYERELYALRQALQHWKHYLLGRHFKVYSDHETLRWLKTQAKMTSKLTRWAATLYQYDFELKPVKGKYNVVADALRRRADYFGAIVHYLDIGRDLQQKIQRLPPGTREFSIQHEKEIGTAVDNLRKAQHRMIEQANKHRRPSQFQVGDLVWVKSKEFAPEENISQKLLPAYRGPWPVLEVKGGEDGPSYTIEIPAHLHMYPMYHASKLLPCSTSPQIPSRRSMIPPDMDGRYDIDGTVGSLNSRDITCASFVRMRQIGAQINTMVPTGETCFLEPLQVAEWKPGNARLTSPCYGSKLELMSMEQDTGALPRRSARLAVRARSVVPPRTKYQQQRISRRTTPAASNTTLTVLVPIGVLPACPVQGAHEPLADYLGRLQVFTDAVATAKAQQEAAEAERQRLANEAAAQAQQTAEADAAAQDRRNAASTESLIQSENQWTTLLQGMFFVPTGARAAATQQQQQQQLLNSTLARINNIEAKTSAAPGCTTDATKQLNERIDHVVTIIGELGDFTSPATISSTAAAIKTSITKLQTRLDAATKNYKMPHFDVSKFDDYNKSDALTWWQSFLTEASCRTVPADDMMKALYLQLIGGVQAWMNHLAATKKCTIAELHTHITWKEFEKLWFTRFMVRNVVKAAMNEVYTCSQGSMPTRDWTTKWQKIVTTPGFDLTRNDVEEMGLVFLHALPSPDGPAASPSDPRITHLLNEYGDVFEAPTGTVPDRPIRHGITLEVGAVPPRGCIYRMSEEELEVLRAQLDDLLDKGWIRPSCSPYGAPILFVRKKNKDLRLCINYRNAQTVKNVGPLPRIDDLLERLGGATYFSKLDLKSGYHQIEIQPQDRYKTAFKTRYGHFEWVVMPFGLTNAPATFQAAMTTEFRDLLDRSVLIYLDDILVYSRTLDEHIVHLRTVLDHLRLAKYKANSTSIRPLADKIQAIVDWPEPRCTTDVRSFMGLAGYYQRFVESYSKVAAPLSRLQSFEFDDAARGAFTTLKATMQVAPALRMYDPTLPTQVTTDASGYDIGAVLEQCHEDGWHPVEYFSQKVPLVNTLDDARKRELLAFVTVLKQWRHFLFGRRRVKWNTDNNPLTFYKTQDTVTSTIGRWMHYIDQFDFDPCHIPAPELARVLHTGWITSHGVQEDIVSDRDTRFMSAFSTSLMAESGTTMKPSSARHLQMDGQTERAHQTAQMMLRIRPDQKDWADRLLDIEFAYNTSVHPAICVTPFELHHGGEKARIFADLLLPQAANIDVPCSPASVRKYRDLLIKVRANMQKAQICMQQQANRRRLPCPFCEGDLVWVLSEEFALEQDVSRKLLPKWFGPWEVTSAVGDDPAGPSFVVNIPPHLTVHRVFHPSKLAIYTPPSADEFPGRRSQDPPSMDGHQEVDRVITHRKYGNKPMQFKVIFRQCAPDDTRWISSADLQTSSPLIFADYEKRRLAKEAARPTRPILVFGGLLSSCIALGLVASCSFTEVVQRRLLFLTMAITVPRRVSMRKSVLAGGVVAAVLLVIFVFLAFNSLSLSLQAKTVLQNGLSGTPGSGILEGDFISVHGSVVARRAADLANNRFVACTNWCKEANDRAHQCILQSGTSEDINAVNNSSPAAEDLLTASVEGYEELSARDVLQVTGSPNQQQQQQQMTDTGLQLGRAASAGVDPFCYGTANHSAWGKMDDRLTGSGSVQRFLYMMSLASQAVFGGRAKESSADPSQFANMNTADIELLEVASERANLAPKIAFMFLVRDSLTFAPLWEKIFHGHENQYSVYVHATEAYKRGPQESDVFEKSVICSKPVKWGRPSLVDAERRLIASAILDPLNQKFVLLSESCIPVRNFSFIYSYLMDTSKSFVEIGLFPDRYPPELAPLVKVEQFRKGSQWVTLNRVHAALVVADRVYYPPFMRWCQGFPRRFCIGFATKRRCWNFPNVLCFADEHYMQTMLHILDEGAVHPRTLTWLEWIWQSPHPRTRGAGDTDLALLKQIQNDATCEWNGLNRECFLFARKFSKDALPIILSLGKQLQLW</sequence>
<evidence type="ECO:0000259" key="18">
    <source>
        <dbReference type="Pfam" id="PF17919"/>
    </source>
</evidence>
<evidence type="ECO:0000256" key="6">
    <source>
        <dbReference type="ARBA" id="ARBA00022722"/>
    </source>
</evidence>
<name>A0A388KVI1_CHABU</name>
<evidence type="ECO:0008006" key="21">
    <source>
        <dbReference type="Google" id="ProtNLM"/>
    </source>
</evidence>
<dbReference type="GO" id="GO:0016757">
    <property type="term" value="F:glycosyltransferase activity"/>
    <property type="evidence" value="ECO:0007669"/>
    <property type="project" value="UniProtKB-KW"/>
</dbReference>
<evidence type="ECO:0000256" key="3">
    <source>
        <dbReference type="ARBA" id="ARBA00022676"/>
    </source>
</evidence>
<dbReference type="OrthoDB" id="5554229at2759"/>
<organism evidence="19 20">
    <name type="scientific">Chara braunii</name>
    <name type="common">Braun's stonewort</name>
    <dbReference type="NCBI Taxonomy" id="69332"/>
    <lineage>
        <taxon>Eukaryota</taxon>
        <taxon>Viridiplantae</taxon>
        <taxon>Streptophyta</taxon>
        <taxon>Charophyceae</taxon>
        <taxon>Charales</taxon>
        <taxon>Characeae</taxon>
        <taxon>Chara</taxon>
    </lineage>
</organism>
<keyword evidence="7" id="KW-0255">Endonuclease</keyword>
<evidence type="ECO:0000256" key="7">
    <source>
        <dbReference type="ARBA" id="ARBA00022759"/>
    </source>
</evidence>
<dbReference type="GO" id="GO:0016020">
    <property type="term" value="C:membrane"/>
    <property type="evidence" value="ECO:0007669"/>
    <property type="project" value="UniProtKB-SubCell"/>
</dbReference>
<evidence type="ECO:0000256" key="9">
    <source>
        <dbReference type="ARBA" id="ARBA00022918"/>
    </source>
</evidence>
<dbReference type="FunFam" id="3.30.70.270:FF:000020">
    <property type="entry name" value="Transposon Tf2-6 polyprotein-like Protein"/>
    <property type="match status" value="2"/>
</dbReference>
<dbReference type="FunFam" id="3.10.10.10:FF:000007">
    <property type="entry name" value="Retrovirus-related Pol polyprotein from transposon 17.6-like Protein"/>
    <property type="match status" value="1"/>
</dbReference>
<dbReference type="SUPFAM" id="SSF54160">
    <property type="entry name" value="Chromo domain-like"/>
    <property type="match status" value="1"/>
</dbReference>
<feature type="compositionally biased region" description="Low complexity" evidence="14">
    <location>
        <begin position="733"/>
        <end position="749"/>
    </location>
</feature>
<proteinExistence type="predicted"/>
<feature type="domain" description="Reverse transcriptase RNase H-like" evidence="17">
    <location>
        <begin position="286"/>
        <end position="389"/>
    </location>
</feature>
<dbReference type="SUPFAM" id="SSF56672">
    <property type="entry name" value="DNA/RNA polymerases"/>
    <property type="match status" value="2"/>
</dbReference>
<dbReference type="Pfam" id="PF17919">
    <property type="entry name" value="RT_RNaseH_2"/>
    <property type="match status" value="1"/>
</dbReference>
<keyword evidence="11" id="KW-0325">Glycoprotein</keyword>
<evidence type="ECO:0000313" key="19">
    <source>
        <dbReference type="EMBL" id="GBG74080.1"/>
    </source>
</evidence>
<evidence type="ECO:0000259" key="16">
    <source>
        <dbReference type="Pfam" id="PF00078"/>
    </source>
</evidence>
<dbReference type="GO" id="GO:0004519">
    <property type="term" value="F:endonuclease activity"/>
    <property type="evidence" value="ECO:0007669"/>
    <property type="project" value="UniProtKB-KW"/>
</dbReference>
<keyword evidence="2" id="KW-0645">Protease</keyword>
<keyword evidence="13" id="KW-0175">Coiled coil</keyword>
<dbReference type="InterPro" id="IPR036397">
    <property type="entry name" value="RNaseH_sf"/>
</dbReference>
<keyword evidence="12" id="KW-0511">Multifunctional enzyme</keyword>
<dbReference type="GO" id="GO:0008233">
    <property type="term" value="F:peptidase activity"/>
    <property type="evidence" value="ECO:0007669"/>
    <property type="project" value="UniProtKB-KW"/>
</dbReference>
<evidence type="ECO:0000256" key="4">
    <source>
        <dbReference type="ARBA" id="ARBA00022679"/>
    </source>
</evidence>
<evidence type="ECO:0000256" key="12">
    <source>
        <dbReference type="ARBA" id="ARBA00023268"/>
    </source>
</evidence>
<comment type="caution">
    <text evidence="19">The sequence shown here is derived from an EMBL/GenBank/DDBJ whole genome shotgun (WGS) entry which is preliminary data.</text>
</comment>
<gene>
    <name evidence="19" type="ORF">CBR_g17791</name>
</gene>
<feature type="compositionally biased region" description="Basic and acidic residues" evidence="14">
    <location>
        <begin position="65"/>
        <end position="75"/>
    </location>
</feature>
<keyword evidence="15" id="KW-1133">Transmembrane helix</keyword>
<evidence type="ECO:0000256" key="10">
    <source>
        <dbReference type="ARBA" id="ARBA00023136"/>
    </source>
</evidence>
<feature type="transmembrane region" description="Helical" evidence="15">
    <location>
        <begin position="1770"/>
        <end position="1796"/>
    </location>
</feature>
<keyword evidence="3" id="KW-0328">Glycosyltransferase</keyword>
<evidence type="ECO:0000256" key="2">
    <source>
        <dbReference type="ARBA" id="ARBA00022670"/>
    </source>
</evidence>
<feature type="region of interest" description="Disordered" evidence="14">
    <location>
        <begin position="65"/>
        <end position="94"/>
    </location>
</feature>
<dbReference type="Gene3D" id="3.30.70.270">
    <property type="match status" value="4"/>
</dbReference>
<feature type="transmembrane region" description="Helical" evidence="15">
    <location>
        <begin position="1817"/>
        <end position="1837"/>
    </location>
</feature>
<dbReference type="SUPFAM" id="SSF53098">
    <property type="entry name" value="Ribonuclease H-like"/>
    <property type="match status" value="1"/>
</dbReference>
<keyword evidence="10 15" id="KW-0472">Membrane</keyword>
<dbReference type="GO" id="GO:0003964">
    <property type="term" value="F:RNA-directed DNA polymerase activity"/>
    <property type="evidence" value="ECO:0007669"/>
    <property type="project" value="UniProtKB-KW"/>
</dbReference>
<feature type="domain" description="Reverse transcriptase/retrotransposon-derived protein RNase H-like" evidence="18">
    <location>
        <begin position="1308"/>
        <end position="1402"/>
    </location>
</feature>
<reference evidence="19 20" key="1">
    <citation type="journal article" date="2018" name="Cell">
        <title>The Chara Genome: Secondary Complexity and Implications for Plant Terrestrialization.</title>
        <authorList>
            <person name="Nishiyama T."/>
            <person name="Sakayama H."/>
            <person name="Vries J.D."/>
            <person name="Buschmann H."/>
            <person name="Saint-Marcoux D."/>
            <person name="Ullrich K.K."/>
            <person name="Haas F.B."/>
            <person name="Vanderstraeten L."/>
            <person name="Becker D."/>
            <person name="Lang D."/>
            <person name="Vosolsobe S."/>
            <person name="Rombauts S."/>
            <person name="Wilhelmsson P.K.I."/>
            <person name="Janitza P."/>
            <person name="Kern R."/>
            <person name="Heyl A."/>
            <person name="Rumpler F."/>
            <person name="Villalobos L.I.A.C."/>
            <person name="Clay J.M."/>
            <person name="Skokan R."/>
            <person name="Toyoda A."/>
            <person name="Suzuki Y."/>
            <person name="Kagoshima H."/>
            <person name="Schijlen E."/>
            <person name="Tajeshwar N."/>
            <person name="Catarino B."/>
            <person name="Hetherington A.J."/>
            <person name="Saltykova A."/>
            <person name="Bonnot C."/>
            <person name="Breuninger H."/>
            <person name="Symeonidi A."/>
            <person name="Radhakrishnan G.V."/>
            <person name="Van Nieuwerburgh F."/>
            <person name="Deforce D."/>
            <person name="Chang C."/>
            <person name="Karol K.G."/>
            <person name="Hedrich R."/>
            <person name="Ulvskov P."/>
            <person name="Glockner G."/>
            <person name="Delwiche C.F."/>
            <person name="Petrasek J."/>
            <person name="Van de Peer Y."/>
            <person name="Friml J."/>
            <person name="Beilby M."/>
            <person name="Dolan L."/>
            <person name="Kohara Y."/>
            <person name="Sugano S."/>
            <person name="Fujiyama A."/>
            <person name="Delaux P.-M."/>
            <person name="Quint M."/>
            <person name="TheiBen G."/>
            <person name="Hagemann M."/>
            <person name="Harholt J."/>
            <person name="Dunand C."/>
            <person name="Zachgo S."/>
            <person name="Langdale J."/>
            <person name="Maumus F."/>
            <person name="Straeten D.V.D."/>
            <person name="Gould S.B."/>
            <person name="Rensing S.A."/>
        </authorList>
    </citation>
    <scope>NUCLEOTIDE SEQUENCE [LARGE SCALE GENOMIC DNA]</scope>
    <source>
        <strain evidence="19 20">S276</strain>
    </source>
</reference>
<protein>
    <recommendedName>
        <fullName evidence="21">Reverse transcriptase domain-containing protein</fullName>
    </recommendedName>
</protein>
<dbReference type="Pfam" id="PF02485">
    <property type="entry name" value="Branch"/>
    <property type="match status" value="1"/>
</dbReference>
<dbReference type="GO" id="GO:0006508">
    <property type="term" value="P:proteolysis"/>
    <property type="evidence" value="ECO:0007669"/>
    <property type="project" value="UniProtKB-KW"/>
</dbReference>
<dbReference type="Gene3D" id="3.10.10.10">
    <property type="entry name" value="HIV Type 1 Reverse Transcriptase, subunit A, domain 1"/>
    <property type="match status" value="1"/>
</dbReference>
<evidence type="ECO:0000259" key="17">
    <source>
        <dbReference type="Pfam" id="PF17917"/>
    </source>
</evidence>
<feature type="region of interest" description="Disordered" evidence="14">
    <location>
        <begin position="726"/>
        <end position="760"/>
    </location>
</feature>
<dbReference type="InterPro" id="IPR041577">
    <property type="entry name" value="RT_RNaseH_2"/>
</dbReference>
<dbReference type="Gene3D" id="3.30.420.10">
    <property type="entry name" value="Ribonuclease H-like superfamily/Ribonuclease H"/>
    <property type="match status" value="1"/>
</dbReference>
<evidence type="ECO:0000256" key="8">
    <source>
        <dbReference type="ARBA" id="ARBA00022801"/>
    </source>
</evidence>
<evidence type="ECO:0000256" key="11">
    <source>
        <dbReference type="ARBA" id="ARBA00023180"/>
    </source>
</evidence>
<dbReference type="CDD" id="cd09274">
    <property type="entry name" value="RNase_HI_RT_Ty3"/>
    <property type="match status" value="2"/>
</dbReference>
<evidence type="ECO:0000256" key="14">
    <source>
        <dbReference type="SAM" id="MobiDB-lite"/>
    </source>
</evidence>
<dbReference type="InterPro" id="IPR050951">
    <property type="entry name" value="Retrovirus_Pol_polyprotein"/>
</dbReference>
<feature type="compositionally biased region" description="Acidic residues" evidence="14">
    <location>
        <begin position="76"/>
        <end position="86"/>
    </location>
</feature>
<dbReference type="InterPro" id="IPR043128">
    <property type="entry name" value="Rev_trsase/Diguanyl_cyclase"/>
</dbReference>
<keyword evidence="15" id="KW-0812">Transmembrane</keyword>
<feature type="domain" description="Reverse transcriptase" evidence="16">
    <location>
        <begin position="1109"/>
        <end position="1250"/>
    </location>
</feature>
<keyword evidence="8" id="KW-0378">Hydrolase</keyword>
<dbReference type="InterPro" id="IPR000477">
    <property type="entry name" value="RT_dom"/>
</dbReference>
<dbReference type="CDD" id="cd01647">
    <property type="entry name" value="RT_LTR"/>
    <property type="match status" value="1"/>
</dbReference>
<dbReference type="InterPro" id="IPR041373">
    <property type="entry name" value="RT_RNaseH"/>
</dbReference>
<keyword evidence="6" id="KW-0540">Nuclease</keyword>
<evidence type="ECO:0000313" key="20">
    <source>
        <dbReference type="Proteomes" id="UP000265515"/>
    </source>
</evidence>
<dbReference type="InterPro" id="IPR012337">
    <property type="entry name" value="RNaseH-like_sf"/>
</dbReference>
<dbReference type="EMBL" id="BFEA01000196">
    <property type="protein sequence ID" value="GBG74080.1"/>
    <property type="molecule type" value="Genomic_DNA"/>
</dbReference>
<dbReference type="Pfam" id="PF00078">
    <property type="entry name" value="RVT_1"/>
    <property type="match status" value="1"/>
</dbReference>
<keyword evidence="5" id="KW-0548">Nucleotidyltransferase</keyword>
<accession>A0A388KVI1</accession>
<dbReference type="Pfam" id="PF17917">
    <property type="entry name" value="RT_RNaseH"/>
    <property type="match status" value="1"/>
</dbReference>
<dbReference type="InterPro" id="IPR003406">
    <property type="entry name" value="Glyco_trans_14"/>
</dbReference>
<evidence type="ECO:0000256" key="13">
    <source>
        <dbReference type="SAM" id="Coils"/>
    </source>
</evidence>
<keyword evidence="4" id="KW-0808">Transferase</keyword>
<dbReference type="GO" id="GO:0003676">
    <property type="term" value="F:nucleic acid binding"/>
    <property type="evidence" value="ECO:0007669"/>
    <property type="project" value="InterPro"/>
</dbReference>